<dbReference type="InterPro" id="IPR050275">
    <property type="entry name" value="PGM_Phosphatase"/>
</dbReference>
<dbReference type="InterPro" id="IPR029033">
    <property type="entry name" value="His_PPase_superfam"/>
</dbReference>
<evidence type="ECO:0000256" key="2">
    <source>
        <dbReference type="SAM" id="MobiDB-lite"/>
    </source>
</evidence>
<dbReference type="PANTHER" id="PTHR48100">
    <property type="entry name" value="BROAD-SPECIFICITY PHOSPHATASE YOR283W-RELATED"/>
    <property type="match status" value="1"/>
</dbReference>
<gene>
    <name evidence="3" type="ordered locus">SYNW0746</name>
</gene>
<dbReference type="GO" id="GO:0101006">
    <property type="term" value="F:protein histidine phosphatase activity"/>
    <property type="evidence" value="ECO:0007669"/>
    <property type="project" value="TreeGrafter"/>
</dbReference>
<evidence type="ECO:0000313" key="4">
    <source>
        <dbReference type="Proteomes" id="UP000001422"/>
    </source>
</evidence>
<dbReference type="RefSeq" id="WP_011127611.1">
    <property type="nucleotide sequence ID" value="NC_005070.1"/>
</dbReference>
<feature type="region of interest" description="Disordered" evidence="2">
    <location>
        <begin position="1"/>
        <end position="20"/>
    </location>
</feature>
<accession>Q7U877</accession>
<dbReference type="GO" id="GO:0070297">
    <property type="term" value="P:regulation of phosphorelay signal transduction system"/>
    <property type="evidence" value="ECO:0007669"/>
    <property type="project" value="TreeGrafter"/>
</dbReference>
<dbReference type="HOGENOM" id="CLU_033323_13_1_3"/>
<keyword evidence="4" id="KW-1185">Reference proteome</keyword>
<dbReference type="AlphaFoldDB" id="Q7U877"/>
<evidence type="ECO:0000313" key="3">
    <source>
        <dbReference type="EMBL" id="CAE07261.1"/>
    </source>
</evidence>
<dbReference type="eggNOG" id="COG0406">
    <property type="taxonomic scope" value="Bacteria"/>
</dbReference>
<protein>
    <submittedName>
        <fullName evidence="3">Phosphoglycerate mutase family protein</fullName>
    </submittedName>
</protein>
<dbReference type="Gene3D" id="3.40.50.1240">
    <property type="entry name" value="Phosphoglycerate mutase-like"/>
    <property type="match status" value="1"/>
</dbReference>
<dbReference type="EMBL" id="BX569691">
    <property type="protein sequence ID" value="CAE07261.1"/>
    <property type="molecule type" value="Genomic_DNA"/>
</dbReference>
<dbReference type="CDD" id="cd07067">
    <property type="entry name" value="HP_PGM_like"/>
    <property type="match status" value="1"/>
</dbReference>
<name>Q7U877_PARMW</name>
<reference evidence="3 4" key="1">
    <citation type="journal article" date="2003" name="Nature">
        <title>The genome of a motile marine Synechococcus.</title>
        <authorList>
            <person name="Palenik B."/>
            <person name="Brahamsha B."/>
            <person name="Larimer F."/>
            <person name="Land M."/>
            <person name="Hauser L."/>
            <person name="Chain P."/>
            <person name="Lamerdin J."/>
            <person name="Regala W."/>
            <person name="Allen E.A."/>
            <person name="McCarren J."/>
            <person name="Paulsen I."/>
            <person name="Dufresne A."/>
            <person name="Partensky F."/>
            <person name="Webb E."/>
            <person name="Waterbury J."/>
        </authorList>
    </citation>
    <scope>NUCLEOTIDE SEQUENCE [LARGE SCALE GENOMIC DNA]</scope>
    <source>
        <strain evidence="3 4">WH8102</strain>
    </source>
</reference>
<dbReference type="Proteomes" id="UP000001422">
    <property type="component" value="Chromosome"/>
</dbReference>
<dbReference type="KEGG" id="syw:SYNW0746"/>
<dbReference type="SMART" id="SM00855">
    <property type="entry name" value="PGAM"/>
    <property type="match status" value="1"/>
</dbReference>
<dbReference type="Pfam" id="PF00300">
    <property type="entry name" value="His_Phos_1"/>
    <property type="match status" value="1"/>
</dbReference>
<sequence length="188" mass="20302">MRHGATEWALNGRHTGSTDLPLQPEGEAEACALSPVLSQQTFAVVFSSPLQRAQRTCELAGLGDQMQIYDDIIEWNYGDYEGITTAKIRETVPDWTVWSHGCPKGENAQQVEVRCANAISTALAVPGDGDVALFAHGHILRALAGTWLGLGATGGQLLRLGTASVSILGWERETRAIQRWNTPSTGNF</sequence>
<organism evidence="3 4">
    <name type="scientific">Parasynechococcus marenigrum (strain WH8102)</name>
    <dbReference type="NCBI Taxonomy" id="84588"/>
    <lineage>
        <taxon>Bacteria</taxon>
        <taxon>Bacillati</taxon>
        <taxon>Cyanobacteriota</taxon>
        <taxon>Cyanophyceae</taxon>
        <taxon>Synechococcales</taxon>
        <taxon>Prochlorococcaceae</taxon>
        <taxon>Parasynechococcus</taxon>
        <taxon>Parasynechococcus marenigrum</taxon>
    </lineage>
</organism>
<evidence type="ECO:0000256" key="1">
    <source>
        <dbReference type="PIRSR" id="PIRSR613078-2"/>
    </source>
</evidence>
<dbReference type="PANTHER" id="PTHR48100:SF15">
    <property type="entry name" value="SEDOHEPTULOSE 1,7-BISPHOSPHATASE"/>
    <property type="match status" value="1"/>
</dbReference>
<dbReference type="STRING" id="84588.SYNW0746"/>
<feature type="binding site" evidence="1">
    <location>
        <position position="52"/>
    </location>
    <ligand>
        <name>substrate</name>
    </ligand>
</feature>
<dbReference type="SUPFAM" id="SSF53254">
    <property type="entry name" value="Phosphoglycerate mutase-like"/>
    <property type="match status" value="1"/>
</dbReference>
<feature type="binding site" evidence="1">
    <location>
        <begin position="15"/>
        <end position="16"/>
    </location>
    <ligand>
        <name>substrate</name>
    </ligand>
</feature>
<dbReference type="InterPro" id="IPR013078">
    <property type="entry name" value="His_Pase_superF_clade-1"/>
</dbReference>
<proteinExistence type="predicted"/>